<evidence type="ECO:0000256" key="1">
    <source>
        <dbReference type="SAM" id="MobiDB-lite"/>
    </source>
</evidence>
<dbReference type="Proteomes" id="UP000324222">
    <property type="component" value="Unassembled WGS sequence"/>
</dbReference>
<accession>A0A5B7K5M6</accession>
<protein>
    <submittedName>
        <fullName evidence="2">Uncharacterized protein</fullName>
    </submittedName>
</protein>
<gene>
    <name evidence="2" type="ORF">E2C01_097749</name>
</gene>
<name>A0A5B7K5M6_PORTR</name>
<comment type="caution">
    <text evidence="2">The sequence shown here is derived from an EMBL/GenBank/DDBJ whole genome shotgun (WGS) entry which is preliminary data.</text>
</comment>
<reference evidence="2 3" key="1">
    <citation type="submission" date="2019-05" db="EMBL/GenBank/DDBJ databases">
        <title>Another draft genome of Portunus trituberculatus and its Hox gene families provides insights of decapod evolution.</title>
        <authorList>
            <person name="Jeong J.-H."/>
            <person name="Song I."/>
            <person name="Kim S."/>
            <person name="Choi T."/>
            <person name="Kim D."/>
            <person name="Ryu S."/>
            <person name="Kim W."/>
        </authorList>
    </citation>
    <scope>NUCLEOTIDE SEQUENCE [LARGE SCALE GENOMIC DNA]</scope>
    <source>
        <tissue evidence="2">Muscle</tissue>
    </source>
</reference>
<dbReference type="EMBL" id="VSRR010130288">
    <property type="protein sequence ID" value="MPD02186.1"/>
    <property type="molecule type" value="Genomic_DNA"/>
</dbReference>
<organism evidence="2 3">
    <name type="scientific">Portunus trituberculatus</name>
    <name type="common">Swimming crab</name>
    <name type="synonym">Neptunus trituberculatus</name>
    <dbReference type="NCBI Taxonomy" id="210409"/>
    <lineage>
        <taxon>Eukaryota</taxon>
        <taxon>Metazoa</taxon>
        <taxon>Ecdysozoa</taxon>
        <taxon>Arthropoda</taxon>
        <taxon>Crustacea</taxon>
        <taxon>Multicrustacea</taxon>
        <taxon>Malacostraca</taxon>
        <taxon>Eumalacostraca</taxon>
        <taxon>Eucarida</taxon>
        <taxon>Decapoda</taxon>
        <taxon>Pleocyemata</taxon>
        <taxon>Brachyura</taxon>
        <taxon>Eubrachyura</taxon>
        <taxon>Portunoidea</taxon>
        <taxon>Portunidae</taxon>
        <taxon>Portuninae</taxon>
        <taxon>Portunus</taxon>
    </lineage>
</organism>
<feature type="region of interest" description="Disordered" evidence="1">
    <location>
        <begin position="38"/>
        <end position="58"/>
    </location>
</feature>
<dbReference type="AlphaFoldDB" id="A0A5B7K5M6"/>
<proteinExistence type="predicted"/>
<evidence type="ECO:0000313" key="2">
    <source>
        <dbReference type="EMBL" id="MPD02186.1"/>
    </source>
</evidence>
<sequence length="90" mass="9772">MATPVRAGERCNSSAHVRYTILSIHGFTHCTNAEPNVTPRVQHVPPGSQSVTPGSPMRRELPIQRPLGSGAIPSHLCEDQMHECERMGCG</sequence>
<evidence type="ECO:0000313" key="3">
    <source>
        <dbReference type="Proteomes" id="UP000324222"/>
    </source>
</evidence>
<keyword evidence="3" id="KW-1185">Reference proteome</keyword>